<dbReference type="KEGG" id="aeh:Mlg_2800"/>
<comment type="subcellular location">
    <subcellularLocation>
        <location evidence="1">Membrane</location>
        <topology evidence="1">Multi-pass membrane protein</topology>
    </subcellularLocation>
</comment>
<dbReference type="GO" id="GO:0016020">
    <property type="term" value="C:membrane"/>
    <property type="evidence" value="ECO:0007669"/>
    <property type="project" value="UniProtKB-SubCell"/>
</dbReference>
<feature type="transmembrane region" description="Helical" evidence="5">
    <location>
        <begin position="176"/>
        <end position="195"/>
    </location>
</feature>
<evidence type="ECO:0000313" key="7">
    <source>
        <dbReference type="EMBL" id="ABI58140.1"/>
    </source>
</evidence>
<feature type="domain" description="O-antigen ligase-related" evidence="6">
    <location>
        <begin position="210"/>
        <end position="335"/>
    </location>
</feature>
<evidence type="ECO:0000259" key="6">
    <source>
        <dbReference type="Pfam" id="PF04932"/>
    </source>
</evidence>
<dbReference type="HOGENOM" id="CLU_648715_0_0_6"/>
<dbReference type="eggNOG" id="COG3307">
    <property type="taxonomic scope" value="Bacteria"/>
</dbReference>
<dbReference type="InterPro" id="IPR007016">
    <property type="entry name" value="O-antigen_ligase-rel_domated"/>
</dbReference>
<feature type="transmembrane region" description="Helical" evidence="5">
    <location>
        <begin position="353"/>
        <end position="372"/>
    </location>
</feature>
<organism evidence="7 8">
    <name type="scientific">Alkalilimnicola ehrlichii (strain ATCC BAA-1101 / DSM 17681 / MLHE-1)</name>
    <dbReference type="NCBI Taxonomy" id="187272"/>
    <lineage>
        <taxon>Bacteria</taxon>
        <taxon>Pseudomonadati</taxon>
        <taxon>Pseudomonadota</taxon>
        <taxon>Gammaproteobacteria</taxon>
        <taxon>Chromatiales</taxon>
        <taxon>Ectothiorhodospiraceae</taxon>
        <taxon>Alkalilimnicola</taxon>
    </lineage>
</organism>
<evidence type="ECO:0000256" key="3">
    <source>
        <dbReference type="ARBA" id="ARBA00022989"/>
    </source>
</evidence>
<evidence type="ECO:0000256" key="1">
    <source>
        <dbReference type="ARBA" id="ARBA00004141"/>
    </source>
</evidence>
<evidence type="ECO:0000256" key="2">
    <source>
        <dbReference type="ARBA" id="ARBA00022692"/>
    </source>
</evidence>
<feature type="transmembrane region" description="Helical" evidence="5">
    <location>
        <begin position="202"/>
        <end position="219"/>
    </location>
</feature>
<keyword evidence="8" id="KW-1185">Reference proteome</keyword>
<evidence type="ECO:0000256" key="5">
    <source>
        <dbReference type="SAM" id="Phobius"/>
    </source>
</evidence>
<keyword evidence="2 5" id="KW-0812">Transmembrane</keyword>
<feature type="transmembrane region" description="Helical" evidence="5">
    <location>
        <begin position="136"/>
        <end position="156"/>
    </location>
</feature>
<feature type="transmembrane region" description="Helical" evidence="5">
    <location>
        <begin position="318"/>
        <end position="341"/>
    </location>
</feature>
<accession>Q0A4U7</accession>
<name>Q0A4U7_ALKEH</name>
<evidence type="ECO:0000256" key="4">
    <source>
        <dbReference type="ARBA" id="ARBA00023136"/>
    </source>
</evidence>
<dbReference type="AlphaFoldDB" id="Q0A4U7"/>
<dbReference type="PANTHER" id="PTHR37422">
    <property type="entry name" value="TEICHURONIC ACID BIOSYNTHESIS PROTEIN TUAE"/>
    <property type="match status" value="1"/>
</dbReference>
<dbReference type="EMBL" id="CP000453">
    <property type="protein sequence ID" value="ABI58140.1"/>
    <property type="molecule type" value="Genomic_DNA"/>
</dbReference>
<sequence length="422" mass="47142">MAVLSLPVHRLQVFFDGQRWRRLAKETHWVSWGLALFWAGFIFAWSTRVHRDSLYFLVFLPFLMVLGRQQFQWLLSSRVIQCLGLFLGYLLLSVSWSPDASWALFGSKLRYGLIIFAAVLATAYMVARDEQWAERLFWFLGLAACIVFFYSVYHYYQAHPFPAARLSNLVYYHTNPNPDAVGFLLAFTFALCFVLSDRSPRWRVVAAVPLMCAGAFLLLAQSRGLILGAALVSVFLLLRLRYWKTLALFLVVASAALVAVETVEWGGRGLIERADAQRIGIWQVALARIAEAPWFGAGLASDTSITYGDRIHISPHNLWLMTLMAGGVLGGALLVALYGLALRIAYWDRDDRSPGAILAVALLVAGLVPLGVDGHQIITRIHPHIWVALWLPMGALAGRELLQRQRGQTEGPGARVSRSRSG</sequence>
<feature type="transmembrane region" description="Helical" evidence="5">
    <location>
        <begin position="109"/>
        <end position="127"/>
    </location>
</feature>
<dbReference type="RefSeq" id="WP_011630533.1">
    <property type="nucleotide sequence ID" value="NC_008340.1"/>
</dbReference>
<feature type="transmembrane region" description="Helical" evidence="5">
    <location>
        <begin position="78"/>
        <end position="97"/>
    </location>
</feature>
<feature type="transmembrane region" description="Helical" evidence="5">
    <location>
        <begin position="53"/>
        <end position="71"/>
    </location>
</feature>
<feature type="transmembrane region" description="Helical" evidence="5">
    <location>
        <begin position="29"/>
        <end position="47"/>
    </location>
</feature>
<keyword evidence="3 5" id="KW-1133">Transmembrane helix</keyword>
<reference evidence="8" key="1">
    <citation type="submission" date="2006-08" db="EMBL/GenBank/DDBJ databases">
        <title>Complete sequence of Alkalilimnicola ehrilichei MLHE-1.</title>
        <authorList>
            <person name="Copeland A."/>
            <person name="Lucas S."/>
            <person name="Lapidus A."/>
            <person name="Barry K."/>
            <person name="Detter J.C."/>
            <person name="Glavina del Rio T."/>
            <person name="Hammon N."/>
            <person name="Israni S."/>
            <person name="Dalin E."/>
            <person name="Tice H."/>
            <person name="Pitluck S."/>
            <person name="Sims D."/>
            <person name="Brettin T."/>
            <person name="Bruce D."/>
            <person name="Han C."/>
            <person name="Tapia R."/>
            <person name="Gilna P."/>
            <person name="Schmutz J."/>
            <person name="Larimer F."/>
            <person name="Land M."/>
            <person name="Hauser L."/>
            <person name="Kyrpides N."/>
            <person name="Mikhailova N."/>
            <person name="Oremland R.S."/>
            <person name="Hoeft S.E."/>
            <person name="Switzer-Blum J."/>
            <person name="Kulp T."/>
            <person name="King G."/>
            <person name="Tabita R."/>
            <person name="Witte B."/>
            <person name="Santini J.M."/>
            <person name="Basu P."/>
            <person name="Hollibaugh J.T."/>
            <person name="Xie G."/>
            <person name="Stolz J.F."/>
            <person name="Richardson P."/>
        </authorList>
    </citation>
    <scope>NUCLEOTIDE SEQUENCE [LARGE SCALE GENOMIC DNA]</scope>
    <source>
        <strain evidence="8">ATCC BAA-1101 / DSM 17681 / MLHE-1</strain>
    </source>
</reference>
<proteinExistence type="predicted"/>
<dbReference type="InterPro" id="IPR051533">
    <property type="entry name" value="WaaL-like"/>
</dbReference>
<dbReference type="Proteomes" id="UP000001962">
    <property type="component" value="Chromosome"/>
</dbReference>
<gene>
    <name evidence="7" type="ordered locus">Mlg_2800</name>
</gene>
<feature type="transmembrane region" description="Helical" evidence="5">
    <location>
        <begin position="225"/>
        <end position="240"/>
    </location>
</feature>
<keyword evidence="4 5" id="KW-0472">Membrane</keyword>
<protein>
    <submittedName>
        <fullName evidence="7">O-antigen polymerase</fullName>
    </submittedName>
</protein>
<evidence type="ECO:0000313" key="8">
    <source>
        <dbReference type="Proteomes" id="UP000001962"/>
    </source>
</evidence>
<dbReference type="OrthoDB" id="5797209at2"/>
<dbReference type="PANTHER" id="PTHR37422:SF13">
    <property type="entry name" value="LIPOPOLYSACCHARIDE BIOSYNTHESIS PROTEIN PA4999-RELATED"/>
    <property type="match status" value="1"/>
</dbReference>
<dbReference type="Pfam" id="PF04932">
    <property type="entry name" value="Wzy_C"/>
    <property type="match status" value="1"/>
</dbReference>